<comment type="caution">
    <text evidence="2">The sequence shown here is derived from an EMBL/GenBank/DDBJ whole genome shotgun (WGS) entry which is preliminary data.</text>
</comment>
<accession>A0A9D1Z583</accession>
<keyword evidence="1" id="KW-1133">Transmembrane helix</keyword>
<keyword evidence="1" id="KW-0812">Transmembrane</keyword>
<organism evidence="2 3">
    <name type="scientific">Candidatus Intestinimonas merdavium</name>
    <dbReference type="NCBI Taxonomy" id="2838622"/>
    <lineage>
        <taxon>Bacteria</taxon>
        <taxon>Bacillati</taxon>
        <taxon>Bacillota</taxon>
        <taxon>Clostridia</taxon>
        <taxon>Eubacteriales</taxon>
        <taxon>Intestinimonas</taxon>
    </lineage>
</organism>
<reference evidence="2" key="2">
    <citation type="submission" date="2021-04" db="EMBL/GenBank/DDBJ databases">
        <authorList>
            <person name="Gilroy R."/>
        </authorList>
    </citation>
    <scope>NUCLEOTIDE SEQUENCE</scope>
    <source>
        <strain evidence="2">CHK33-7979</strain>
    </source>
</reference>
<protein>
    <submittedName>
        <fullName evidence="2">Uncharacterized protein</fullName>
    </submittedName>
</protein>
<name>A0A9D1Z583_9FIRM</name>
<evidence type="ECO:0000313" key="2">
    <source>
        <dbReference type="EMBL" id="HIY74042.1"/>
    </source>
</evidence>
<feature type="transmembrane region" description="Helical" evidence="1">
    <location>
        <begin position="12"/>
        <end position="34"/>
    </location>
</feature>
<evidence type="ECO:0000256" key="1">
    <source>
        <dbReference type="SAM" id="Phobius"/>
    </source>
</evidence>
<gene>
    <name evidence="2" type="ORF">H9826_08740</name>
</gene>
<dbReference type="AlphaFoldDB" id="A0A9D1Z583"/>
<sequence>MWRCDGMKVARFVLKIVGWSLALAAAICCVVAYWDKITSAVCGLKDKVADKGACCCHPSEFDDYADWDE</sequence>
<keyword evidence="1" id="KW-0472">Membrane</keyword>
<evidence type="ECO:0000313" key="3">
    <source>
        <dbReference type="Proteomes" id="UP000886824"/>
    </source>
</evidence>
<reference evidence="2" key="1">
    <citation type="journal article" date="2021" name="PeerJ">
        <title>Extensive microbial diversity within the chicken gut microbiome revealed by metagenomics and culture.</title>
        <authorList>
            <person name="Gilroy R."/>
            <person name="Ravi A."/>
            <person name="Getino M."/>
            <person name="Pursley I."/>
            <person name="Horton D.L."/>
            <person name="Alikhan N.F."/>
            <person name="Baker D."/>
            <person name="Gharbi K."/>
            <person name="Hall N."/>
            <person name="Watson M."/>
            <person name="Adriaenssens E.M."/>
            <person name="Foster-Nyarko E."/>
            <person name="Jarju S."/>
            <person name="Secka A."/>
            <person name="Antonio M."/>
            <person name="Oren A."/>
            <person name="Chaudhuri R.R."/>
            <person name="La Ragione R."/>
            <person name="Hildebrand F."/>
            <person name="Pallen M.J."/>
        </authorList>
    </citation>
    <scope>NUCLEOTIDE SEQUENCE</scope>
    <source>
        <strain evidence="2">CHK33-7979</strain>
    </source>
</reference>
<dbReference type="Proteomes" id="UP000886824">
    <property type="component" value="Unassembled WGS sequence"/>
</dbReference>
<dbReference type="EMBL" id="DXCX01000088">
    <property type="protein sequence ID" value="HIY74042.1"/>
    <property type="molecule type" value="Genomic_DNA"/>
</dbReference>
<proteinExistence type="predicted"/>